<sequence length="39" mass="4689">MLSRLHVGSPRSYGDGRAFRHARPSRLYYICRRIILKRE</sequence>
<dbReference type="Proteomes" id="UP000003560">
    <property type="component" value="Unassembled WGS sequence"/>
</dbReference>
<name>B6GCU8_9ACTN</name>
<keyword evidence="2" id="KW-1185">Reference proteome</keyword>
<accession>B6GCU8</accession>
<dbReference type="AlphaFoldDB" id="B6GCU8"/>
<reference evidence="1 2" key="1">
    <citation type="submission" date="2008-10" db="EMBL/GenBank/DDBJ databases">
        <title>Draft genome sequence of Collinsella stercoris (DSM 13279).</title>
        <authorList>
            <person name="Sudarsanam P."/>
            <person name="Ley R."/>
            <person name="Guruge J."/>
            <person name="Turnbaugh P.J."/>
            <person name="Mahowald M."/>
            <person name="Liep D."/>
            <person name="Gordon J."/>
        </authorList>
    </citation>
    <scope>NUCLEOTIDE SEQUENCE [LARGE SCALE GENOMIC DNA]</scope>
    <source>
        <strain evidence="1 2">DSM 13279</strain>
    </source>
</reference>
<proteinExistence type="predicted"/>
<evidence type="ECO:0000313" key="2">
    <source>
        <dbReference type="Proteomes" id="UP000003560"/>
    </source>
</evidence>
<protein>
    <submittedName>
        <fullName evidence="1">Uncharacterized protein</fullName>
    </submittedName>
</protein>
<gene>
    <name evidence="1" type="ORF">COLSTE_01924</name>
</gene>
<dbReference type="HOGENOM" id="CLU_3308008_0_0_11"/>
<reference evidence="1 2" key="2">
    <citation type="submission" date="2008-10" db="EMBL/GenBank/DDBJ databases">
        <authorList>
            <person name="Fulton L."/>
            <person name="Clifton S."/>
            <person name="Fulton B."/>
            <person name="Xu J."/>
            <person name="Minx P."/>
            <person name="Pepin K.H."/>
            <person name="Johnson M."/>
            <person name="Thiruvilangam P."/>
            <person name="Bhonagiri V."/>
            <person name="Nash W.E."/>
            <person name="Mardis E.R."/>
            <person name="Wilson R.K."/>
        </authorList>
    </citation>
    <scope>NUCLEOTIDE SEQUENCE [LARGE SCALE GENOMIC DNA]</scope>
    <source>
        <strain evidence="1 2">DSM 13279</strain>
    </source>
</reference>
<organism evidence="1 2">
    <name type="scientific">Collinsella stercoris DSM 13279</name>
    <dbReference type="NCBI Taxonomy" id="445975"/>
    <lineage>
        <taxon>Bacteria</taxon>
        <taxon>Bacillati</taxon>
        <taxon>Actinomycetota</taxon>
        <taxon>Coriobacteriia</taxon>
        <taxon>Coriobacteriales</taxon>
        <taxon>Coriobacteriaceae</taxon>
        <taxon>Collinsella</taxon>
    </lineage>
</organism>
<comment type="caution">
    <text evidence="1">The sequence shown here is derived from an EMBL/GenBank/DDBJ whole genome shotgun (WGS) entry which is preliminary data.</text>
</comment>
<evidence type="ECO:0000313" key="1">
    <source>
        <dbReference type="EMBL" id="EEA89937.1"/>
    </source>
</evidence>
<dbReference type="EMBL" id="ABXJ01000110">
    <property type="protein sequence ID" value="EEA89937.1"/>
    <property type="molecule type" value="Genomic_DNA"/>
</dbReference>